<dbReference type="GO" id="GO:0015035">
    <property type="term" value="F:protein-disulfide reductase activity"/>
    <property type="evidence" value="ECO:0007669"/>
    <property type="project" value="InterPro"/>
</dbReference>
<dbReference type="PANTHER" id="PTHR33639">
    <property type="entry name" value="THIOL-DISULFIDE OXIDOREDUCTASE DCC"/>
    <property type="match status" value="1"/>
</dbReference>
<name>A0A381P1V3_9ZZZZ</name>
<protein>
    <recommendedName>
        <fullName evidence="2">Thiol-disulfide oxidoreductase DCC</fullName>
    </recommendedName>
</protein>
<dbReference type="PANTHER" id="PTHR33639:SF2">
    <property type="entry name" value="DUF393 DOMAIN-CONTAINING PROTEIN"/>
    <property type="match status" value="1"/>
</dbReference>
<dbReference type="Pfam" id="PF04134">
    <property type="entry name" value="DCC1-like"/>
    <property type="match status" value="1"/>
</dbReference>
<proteinExistence type="predicted"/>
<reference evidence="1" key="1">
    <citation type="submission" date="2018-05" db="EMBL/GenBank/DDBJ databases">
        <authorList>
            <person name="Lanie J.A."/>
            <person name="Ng W.-L."/>
            <person name="Kazmierczak K.M."/>
            <person name="Andrzejewski T.M."/>
            <person name="Davidsen T.M."/>
            <person name="Wayne K.J."/>
            <person name="Tettelin H."/>
            <person name="Glass J.I."/>
            <person name="Rusch D."/>
            <person name="Podicherti R."/>
            <person name="Tsui H.-C.T."/>
            <person name="Winkler M.E."/>
        </authorList>
    </citation>
    <scope>NUCLEOTIDE SEQUENCE</scope>
</reference>
<dbReference type="EMBL" id="UINC01000735">
    <property type="protein sequence ID" value="SUZ60319.1"/>
    <property type="molecule type" value="Genomic_DNA"/>
</dbReference>
<gene>
    <name evidence="1" type="ORF">METZ01_LOCUS13173</name>
</gene>
<evidence type="ECO:0000313" key="1">
    <source>
        <dbReference type="EMBL" id="SUZ60319.1"/>
    </source>
</evidence>
<sequence length="110" mass="12450">MTQSTVLFDDACGKCSRWAAFITRRDARGRLRTIGQETDEGRGLLAARPPALRGVDSVFIITEDGQWHARSAAVCRIASRMSMPWSFGAVIWFVPRPIRDLFYDLYARGR</sequence>
<organism evidence="1">
    <name type="scientific">marine metagenome</name>
    <dbReference type="NCBI Taxonomy" id="408172"/>
    <lineage>
        <taxon>unclassified sequences</taxon>
        <taxon>metagenomes</taxon>
        <taxon>ecological metagenomes</taxon>
    </lineage>
</organism>
<dbReference type="AlphaFoldDB" id="A0A381P1V3"/>
<accession>A0A381P1V3</accession>
<dbReference type="InterPro" id="IPR007263">
    <property type="entry name" value="DCC1-like"/>
</dbReference>
<evidence type="ECO:0008006" key="2">
    <source>
        <dbReference type="Google" id="ProtNLM"/>
    </source>
</evidence>
<dbReference type="InterPro" id="IPR052927">
    <property type="entry name" value="DCC_oxidoreductase"/>
</dbReference>